<name>A0A5J4U6V0_9EUKA</name>
<evidence type="ECO:0000313" key="3">
    <source>
        <dbReference type="Proteomes" id="UP000324800"/>
    </source>
</evidence>
<proteinExistence type="predicted"/>
<feature type="region of interest" description="Disordered" evidence="1">
    <location>
        <begin position="55"/>
        <end position="106"/>
    </location>
</feature>
<reference evidence="2 3" key="1">
    <citation type="submission" date="2019-03" db="EMBL/GenBank/DDBJ databases">
        <title>Single cell metagenomics reveals metabolic interactions within the superorganism composed of flagellate Streblomastix strix and complex community of Bacteroidetes bacteria on its surface.</title>
        <authorList>
            <person name="Treitli S.C."/>
            <person name="Kolisko M."/>
            <person name="Husnik F."/>
            <person name="Keeling P."/>
            <person name="Hampl V."/>
        </authorList>
    </citation>
    <scope>NUCLEOTIDE SEQUENCE [LARGE SCALE GENOMIC DNA]</scope>
    <source>
        <strain evidence="2">ST1C</strain>
    </source>
</reference>
<feature type="compositionally biased region" description="Polar residues" evidence="1">
    <location>
        <begin position="70"/>
        <end position="82"/>
    </location>
</feature>
<sequence>AIYTYGGLNVEIIRNIFEETDRWSRHASSADTVRRFYDKTGNDYARNMLAQPFNSDISNVRGKKPRRGGSAQSPGYATSSSRGELASELPPTRYQSQPSRRRKQKK</sequence>
<organism evidence="2 3">
    <name type="scientific">Streblomastix strix</name>
    <dbReference type="NCBI Taxonomy" id="222440"/>
    <lineage>
        <taxon>Eukaryota</taxon>
        <taxon>Metamonada</taxon>
        <taxon>Preaxostyla</taxon>
        <taxon>Oxymonadida</taxon>
        <taxon>Streblomastigidae</taxon>
        <taxon>Streblomastix</taxon>
    </lineage>
</organism>
<dbReference type="Proteomes" id="UP000324800">
    <property type="component" value="Unassembled WGS sequence"/>
</dbReference>
<feature type="non-terminal residue" evidence="2">
    <location>
        <position position="1"/>
    </location>
</feature>
<dbReference type="EMBL" id="SNRW01020218">
    <property type="protein sequence ID" value="KAA6365682.1"/>
    <property type="molecule type" value="Genomic_DNA"/>
</dbReference>
<gene>
    <name evidence="2" type="ORF">EZS28_038790</name>
</gene>
<evidence type="ECO:0000313" key="2">
    <source>
        <dbReference type="EMBL" id="KAA6365682.1"/>
    </source>
</evidence>
<accession>A0A5J4U6V0</accession>
<evidence type="ECO:0000256" key="1">
    <source>
        <dbReference type="SAM" id="MobiDB-lite"/>
    </source>
</evidence>
<dbReference type="AlphaFoldDB" id="A0A5J4U6V0"/>
<protein>
    <submittedName>
        <fullName evidence="2">Uncharacterized protein</fullName>
    </submittedName>
</protein>
<comment type="caution">
    <text evidence="2">The sequence shown here is derived from an EMBL/GenBank/DDBJ whole genome shotgun (WGS) entry which is preliminary data.</text>
</comment>